<evidence type="ECO:0000313" key="2">
    <source>
        <dbReference type="EMBL" id="MET2830090.1"/>
    </source>
</evidence>
<reference evidence="2 3" key="1">
    <citation type="submission" date="2024-06" db="EMBL/GenBank/DDBJ databases">
        <authorList>
            <person name="Kim D.-U."/>
        </authorList>
    </citation>
    <scope>NUCLEOTIDE SEQUENCE [LARGE SCALE GENOMIC DNA]</scope>
    <source>
        <strain evidence="2 3">KACC15460</strain>
    </source>
</reference>
<dbReference type="PANTHER" id="PTHR46401:SF2">
    <property type="entry name" value="GLYCOSYLTRANSFERASE WBBK-RELATED"/>
    <property type="match status" value="1"/>
</dbReference>
<dbReference type="Gene3D" id="3.40.50.2000">
    <property type="entry name" value="Glycogen Phosphorylase B"/>
    <property type="match status" value="1"/>
</dbReference>
<dbReference type="EC" id="2.4.-.-" evidence="2"/>
<keyword evidence="1 2" id="KW-0808">Transferase</keyword>
<organism evidence="2 3">
    <name type="scientific">Mesorhizobium shangrilense</name>
    <dbReference type="NCBI Taxonomy" id="460060"/>
    <lineage>
        <taxon>Bacteria</taxon>
        <taxon>Pseudomonadati</taxon>
        <taxon>Pseudomonadota</taxon>
        <taxon>Alphaproteobacteria</taxon>
        <taxon>Hyphomicrobiales</taxon>
        <taxon>Phyllobacteriaceae</taxon>
        <taxon>Mesorhizobium</taxon>
    </lineage>
</organism>
<evidence type="ECO:0000313" key="3">
    <source>
        <dbReference type="Proteomes" id="UP001548832"/>
    </source>
</evidence>
<dbReference type="RefSeq" id="WP_354461996.1">
    <property type="nucleotide sequence ID" value="NZ_JBEWSZ010000001.1"/>
</dbReference>
<sequence>MFAIDATGLLSWGGGALAGIQRIEDFLIKAAFADPDPNIEVVALDLSSQRFRRLYPFEQKQLSADHIAPFRVRRWAGSATALRQAFKAIRNFPMAKREADRQLASMATDGETGLRSIAARLLFRAYRLYRRARLQFGWSKPAAPPLTDVELSTVLISHQILVGDNRAPVSNTTNKIAFLCHDLIPTIRPDLVSQGKLERAFGPNLESLVRSGATAFCTSRAAGEMLTSHMGQAGISLAGLHRFPMPSLLHEAASRRNMTSRLEAGEPFVLYCSTIEVRKNHIMLARIWRQALDEGVKLPKLVCVGRWGWMIEELKTYLKSHPELAQSIVFTGPISDDDLIGYYRTASFGVFPSHIEGWGYAASECLDFGVPVIVSTTPSLIEATGGLMPAIDSTDQAGWYAAIRRMAEDKAWHASLTDSIARQHQPTSVAASWAAIKAGLQATAASMALQRK</sequence>
<gene>
    <name evidence="2" type="ORF">ABVQ20_24230</name>
</gene>
<proteinExistence type="predicted"/>
<keyword evidence="3" id="KW-1185">Reference proteome</keyword>
<protein>
    <submittedName>
        <fullName evidence="2">Glycosyltransferase</fullName>
        <ecNumber evidence="2">2.4.-.-</ecNumber>
    </submittedName>
</protein>
<comment type="caution">
    <text evidence="2">The sequence shown here is derived from an EMBL/GenBank/DDBJ whole genome shotgun (WGS) entry which is preliminary data.</text>
</comment>
<dbReference type="SUPFAM" id="SSF53756">
    <property type="entry name" value="UDP-Glycosyltransferase/glycogen phosphorylase"/>
    <property type="match status" value="1"/>
</dbReference>
<keyword evidence="2" id="KW-0328">Glycosyltransferase</keyword>
<name>A0ABV2DJ66_9HYPH</name>
<dbReference type="Proteomes" id="UP001548832">
    <property type="component" value="Unassembled WGS sequence"/>
</dbReference>
<dbReference type="PANTHER" id="PTHR46401">
    <property type="entry name" value="GLYCOSYLTRANSFERASE WBBK-RELATED"/>
    <property type="match status" value="1"/>
</dbReference>
<dbReference type="EMBL" id="JBEWSZ010000001">
    <property type="protein sequence ID" value="MET2830090.1"/>
    <property type="molecule type" value="Genomic_DNA"/>
</dbReference>
<accession>A0ABV2DJ66</accession>
<dbReference type="Pfam" id="PF13692">
    <property type="entry name" value="Glyco_trans_1_4"/>
    <property type="match status" value="1"/>
</dbReference>
<dbReference type="GO" id="GO:0016757">
    <property type="term" value="F:glycosyltransferase activity"/>
    <property type="evidence" value="ECO:0007669"/>
    <property type="project" value="UniProtKB-KW"/>
</dbReference>
<evidence type="ECO:0000256" key="1">
    <source>
        <dbReference type="ARBA" id="ARBA00022679"/>
    </source>
</evidence>